<dbReference type="GO" id="GO:0042158">
    <property type="term" value="P:lipoprotein biosynthetic process"/>
    <property type="evidence" value="ECO:0007669"/>
    <property type="project" value="InterPro"/>
</dbReference>
<protein>
    <submittedName>
        <fullName evidence="8">Prolipoprotein diacylglyceryltransferase</fullName>
    </submittedName>
</protein>
<dbReference type="GO" id="GO:0008961">
    <property type="term" value="F:phosphatidylglycerol-prolipoprotein diacylglyceryl transferase activity"/>
    <property type="evidence" value="ECO:0007669"/>
    <property type="project" value="InterPro"/>
</dbReference>
<feature type="transmembrane region" description="Helical" evidence="7">
    <location>
        <begin position="47"/>
        <end position="65"/>
    </location>
</feature>
<keyword evidence="3 8" id="KW-0808">Transferase</keyword>
<keyword evidence="2" id="KW-1003">Cell membrane</keyword>
<reference evidence="8 9" key="1">
    <citation type="submission" date="2019-06" db="EMBL/GenBank/DDBJ databases">
        <title>Sequencing the genomes of 1000 actinobacteria strains.</title>
        <authorList>
            <person name="Klenk H.-P."/>
        </authorList>
    </citation>
    <scope>NUCLEOTIDE SEQUENCE [LARGE SCALE GENOMIC DNA]</scope>
    <source>
        <strain evidence="8 9">DSM 12335</strain>
    </source>
</reference>
<evidence type="ECO:0000256" key="1">
    <source>
        <dbReference type="ARBA" id="ARBA00007150"/>
    </source>
</evidence>
<dbReference type="Proteomes" id="UP000319516">
    <property type="component" value="Unassembled WGS sequence"/>
</dbReference>
<keyword evidence="8" id="KW-0449">Lipoprotein</keyword>
<dbReference type="InterPro" id="IPR001640">
    <property type="entry name" value="Lgt"/>
</dbReference>
<dbReference type="PANTHER" id="PTHR30589:SF0">
    <property type="entry name" value="PHOSPHATIDYLGLYCEROL--PROLIPOPROTEIN DIACYLGLYCERYL TRANSFERASE"/>
    <property type="match status" value="1"/>
</dbReference>
<feature type="transmembrane region" description="Helical" evidence="7">
    <location>
        <begin position="85"/>
        <end position="105"/>
    </location>
</feature>
<keyword evidence="5 7" id="KW-1133">Transmembrane helix</keyword>
<feature type="transmembrane region" description="Helical" evidence="7">
    <location>
        <begin position="229"/>
        <end position="246"/>
    </location>
</feature>
<feature type="transmembrane region" description="Helical" evidence="7">
    <location>
        <begin position="117"/>
        <end position="138"/>
    </location>
</feature>
<dbReference type="PANTHER" id="PTHR30589">
    <property type="entry name" value="PROLIPOPROTEIN DIACYLGLYCERYL TRANSFERASE"/>
    <property type="match status" value="1"/>
</dbReference>
<dbReference type="Pfam" id="PF01790">
    <property type="entry name" value="LGT"/>
    <property type="match status" value="1"/>
</dbReference>
<evidence type="ECO:0000256" key="7">
    <source>
        <dbReference type="SAM" id="Phobius"/>
    </source>
</evidence>
<feature type="transmembrane region" description="Helical" evidence="7">
    <location>
        <begin position="171"/>
        <end position="189"/>
    </location>
</feature>
<organism evidence="8 9">
    <name type="scientific">Ornithinicoccus hortensis</name>
    <dbReference type="NCBI Taxonomy" id="82346"/>
    <lineage>
        <taxon>Bacteria</taxon>
        <taxon>Bacillati</taxon>
        <taxon>Actinomycetota</taxon>
        <taxon>Actinomycetes</taxon>
        <taxon>Micrococcales</taxon>
        <taxon>Intrasporangiaceae</taxon>
        <taxon>Ornithinicoccus</taxon>
    </lineage>
</organism>
<keyword evidence="9" id="KW-1185">Reference proteome</keyword>
<comment type="caution">
    <text evidence="8">The sequence shown here is derived from an EMBL/GenBank/DDBJ whole genome shotgun (WGS) entry which is preliminary data.</text>
</comment>
<dbReference type="OrthoDB" id="871140at2"/>
<dbReference type="EMBL" id="VFOP01000001">
    <property type="protein sequence ID" value="TQL51325.1"/>
    <property type="molecule type" value="Genomic_DNA"/>
</dbReference>
<feature type="transmembrane region" description="Helical" evidence="7">
    <location>
        <begin position="20"/>
        <end position="35"/>
    </location>
</feature>
<dbReference type="GO" id="GO:0005886">
    <property type="term" value="C:plasma membrane"/>
    <property type="evidence" value="ECO:0007669"/>
    <property type="project" value="InterPro"/>
</dbReference>
<name>A0A542YTA1_9MICO</name>
<evidence type="ECO:0000256" key="3">
    <source>
        <dbReference type="ARBA" id="ARBA00022679"/>
    </source>
</evidence>
<gene>
    <name evidence="8" type="ORF">FB467_2467</name>
</gene>
<evidence type="ECO:0000256" key="6">
    <source>
        <dbReference type="ARBA" id="ARBA00023136"/>
    </source>
</evidence>
<accession>A0A542YTA1</accession>
<evidence type="ECO:0000256" key="2">
    <source>
        <dbReference type="ARBA" id="ARBA00022475"/>
    </source>
</evidence>
<keyword evidence="6 7" id="KW-0472">Membrane</keyword>
<comment type="similarity">
    <text evidence="1">Belongs to the Lgt family.</text>
</comment>
<dbReference type="AlphaFoldDB" id="A0A542YTA1"/>
<evidence type="ECO:0000313" key="9">
    <source>
        <dbReference type="Proteomes" id="UP000319516"/>
    </source>
</evidence>
<sequence>MYPTLGDLLGTDLPVPTHEFFVGLGVLCALAIFVVQARHTGQTDERLLYVVTGALFGGAVFMRLGTWLQDADLRTNATLVEQWLYGNRSILGGLVGAWLGVHVAKRLCGYRLRTGDLFAPAVALGMAVGRWGCLLTELPGTPNSLGFGPVLDEATAQRLGAPAGVALHPSFGYEIAFHLIAFVVLWSVLRDRLPPGESFVLYVAGYAVFRFLVEFVRGNEVAWWGLTRPQLFLALTIPLLLARVVWQARRGTYVLSPRRREVAHSTR</sequence>
<evidence type="ECO:0000256" key="4">
    <source>
        <dbReference type="ARBA" id="ARBA00022692"/>
    </source>
</evidence>
<feature type="transmembrane region" description="Helical" evidence="7">
    <location>
        <begin position="199"/>
        <end position="217"/>
    </location>
</feature>
<keyword evidence="4 7" id="KW-0812">Transmembrane</keyword>
<evidence type="ECO:0000313" key="8">
    <source>
        <dbReference type="EMBL" id="TQL51325.1"/>
    </source>
</evidence>
<proteinExistence type="inferred from homology"/>
<evidence type="ECO:0000256" key="5">
    <source>
        <dbReference type="ARBA" id="ARBA00022989"/>
    </source>
</evidence>
<dbReference type="RefSeq" id="WP_141785342.1">
    <property type="nucleotide sequence ID" value="NZ_BAAAIK010000010.1"/>
</dbReference>